<dbReference type="PROSITE" id="PS51421">
    <property type="entry name" value="RAS"/>
    <property type="match status" value="1"/>
</dbReference>
<dbReference type="SMART" id="SM00174">
    <property type="entry name" value="RHO"/>
    <property type="match status" value="1"/>
</dbReference>
<dbReference type="PROSITE" id="PS51420">
    <property type="entry name" value="RHO"/>
    <property type="match status" value="1"/>
</dbReference>
<keyword evidence="3" id="KW-0342">GTP-binding</keyword>
<dbReference type="NCBIfam" id="TIGR00231">
    <property type="entry name" value="small_GTP"/>
    <property type="match status" value="1"/>
</dbReference>
<keyword evidence="5" id="KW-1185">Reference proteome</keyword>
<evidence type="ECO:0000313" key="4">
    <source>
        <dbReference type="EMBL" id="KAF7726960.1"/>
    </source>
</evidence>
<gene>
    <name evidence="4" type="primary">RHO4_2</name>
    <name evidence="4" type="ORF">EC973_008155</name>
</gene>
<dbReference type="Pfam" id="PF00071">
    <property type="entry name" value="Ras"/>
    <property type="match status" value="1"/>
</dbReference>
<dbReference type="PRINTS" id="PR00449">
    <property type="entry name" value="RASTRNSFRMNG"/>
</dbReference>
<dbReference type="AlphaFoldDB" id="A0A8H7BTQ7"/>
<evidence type="ECO:0000313" key="5">
    <source>
        <dbReference type="Proteomes" id="UP000605846"/>
    </source>
</evidence>
<evidence type="ECO:0000256" key="3">
    <source>
        <dbReference type="ARBA" id="ARBA00023134"/>
    </source>
</evidence>
<protein>
    <submittedName>
        <fullName evidence="4">Rho GTPase</fullName>
    </submittedName>
</protein>
<dbReference type="SMART" id="SM00175">
    <property type="entry name" value="RAB"/>
    <property type="match status" value="1"/>
</dbReference>
<proteinExistence type="inferred from homology"/>
<dbReference type="EMBL" id="JABAYA010000068">
    <property type="protein sequence ID" value="KAF7726960.1"/>
    <property type="molecule type" value="Genomic_DNA"/>
</dbReference>
<accession>A0A8H7BTQ7</accession>
<dbReference type="InterPro" id="IPR005225">
    <property type="entry name" value="Small_GTP-bd"/>
</dbReference>
<dbReference type="InterPro" id="IPR001806">
    <property type="entry name" value="Small_GTPase"/>
</dbReference>
<evidence type="ECO:0000256" key="2">
    <source>
        <dbReference type="ARBA" id="ARBA00022741"/>
    </source>
</evidence>
<sequence>MTKSIQKKLVVIGDGGCGKTSLLWVYRNKIFPERHVPTVFDTCIVNVNVDGKTVRLSLWDTAGQEDFDRLRPLSYPDTDVILICFAIDTPASLLNVQDRWLPEVRHFCDDVPLILVGTKLDLRENVSRNTELNATGHRMVDYEEGAEVAKAIGANYYECSARQNWYVDDVIMAAIRETMTGGLTRLRRKLCTLL</sequence>
<dbReference type="SMART" id="SM00173">
    <property type="entry name" value="RAS"/>
    <property type="match status" value="1"/>
</dbReference>
<comment type="caution">
    <text evidence="4">The sequence shown here is derived from an EMBL/GenBank/DDBJ whole genome shotgun (WGS) entry which is preliminary data.</text>
</comment>
<comment type="similarity">
    <text evidence="1">Belongs to the small GTPase superfamily. Rho family.</text>
</comment>
<dbReference type="Proteomes" id="UP000605846">
    <property type="component" value="Unassembled WGS sequence"/>
</dbReference>
<dbReference type="OrthoDB" id="8830751at2759"/>
<dbReference type="FunFam" id="3.40.50.300:FF:001179">
    <property type="entry name" value="Rho family GTPase"/>
    <property type="match status" value="1"/>
</dbReference>
<dbReference type="GO" id="GO:0007264">
    <property type="term" value="P:small GTPase-mediated signal transduction"/>
    <property type="evidence" value="ECO:0007669"/>
    <property type="project" value="InterPro"/>
</dbReference>
<dbReference type="Gene3D" id="3.40.50.300">
    <property type="entry name" value="P-loop containing nucleotide triphosphate hydrolases"/>
    <property type="match status" value="1"/>
</dbReference>
<dbReference type="InterPro" id="IPR003578">
    <property type="entry name" value="Small_GTPase_Rho"/>
</dbReference>
<name>A0A8H7BTQ7_9FUNG</name>
<dbReference type="InterPro" id="IPR027417">
    <property type="entry name" value="P-loop_NTPase"/>
</dbReference>
<dbReference type="PROSITE" id="PS51419">
    <property type="entry name" value="RAB"/>
    <property type="match status" value="1"/>
</dbReference>
<dbReference type="PANTHER" id="PTHR24072">
    <property type="entry name" value="RHO FAMILY GTPASE"/>
    <property type="match status" value="1"/>
</dbReference>
<organism evidence="4 5">
    <name type="scientific">Apophysomyces ossiformis</name>
    <dbReference type="NCBI Taxonomy" id="679940"/>
    <lineage>
        <taxon>Eukaryota</taxon>
        <taxon>Fungi</taxon>
        <taxon>Fungi incertae sedis</taxon>
        <taxon>Mucoromycota</taxon>
        <taxon>Mucoromycotina</taxon>
        <taxon>Mucoromycetes</taxon>
        <taxon>Mucorales</taxon>
        <taxon>Mucorineae</taxon>
        <taxon>Mucoraceae</taxon>
        <taxon>Apophysomyces</taxon>
    </lineage>
</organism>
<reference evidence="4" key="1">
    <citation type="submission" date="2020-01" db="EMBL/GenBank/DDBJ databases">
        <title>Genome Sequencing of Three Apophysomyces-Like Fungal Strains Confirms a Novel Fungal Genus in the Mucoromycota with divergent Burkholderia-like Endosymbiotic Bacteria.</title>
        <authorList>
            <person name="Stajich J.E."/>
            <person name="Macias A.M."/>
            <person name="Carter-House D."/>
            <person name="Lovett B."/>
            <person name="Kasson L.R."/>
            <person name="Berry K."/>
            <person name="Grigoriev I."/>
            <person name="Chang Y."/>
            <person name="Spatafora J."/>
            <person name="Kasson M.T."/>
        </authorList>
    </citation>
    <scope>NUCLEOTIDE SEQUENCE</scope>
    <source>
        <strain evidence="4">NRRL A-21654</strain>
    </source>
</reference>
<evidence type="ECO:0000256" key="1">
    <source>
        <dbReference type="ARBA" id="ARBA00010142"/>
    </source>
</evidence>
<dbReference type="GO" id="GO:0005525">
    <property type="term" value="F:GTP binding"/>
    <property type="evidence" value="ECO:0007669"/>
    <property type="project" value="UniProtKB-KW"/>
</dbReference>
<keyword evidence="2" id="KW-0547">Nucleotide-binding</keyword>
<dbReference type="SUPFAM" id="SSF52540">
    <property type="entry name" value="P-loop containing nucleoside triphosphate hydrolases"/>
    <property type="match status" value="1"/>
</dbReference>
<dbReference type="GO" id="GO:0003924">
    <property type="term" value="F:GTPase activity"/>
    <property type="evidence" value="ECO:0007669"/>
    <property type="project" value="InterPro"/>
</dbReference>